<dbReference type="PIRSF" id="PIRSF000185">
    <property type="entry name" value="Glu_DH"/>
    <property type="match status" value="1"/>
</dbReference>
<dbReference type="InterPro" id="IPR006096">
    <property type="entry name" value="Glu/Leu/Phe/Val/Trp_DH_C"/>
</dbReference>
<evidence type="ECO:0000256" key="7">
    <source>
        <dbReference type="RuleBase" id="RU004417"/>
    </source>
</evidence>
<accession>A0A0M9UDK6</accession>
<dbReference type="SMART" id="SM00839">
    <property type="entry name" value="ELFV_dehydrog"/>
    <property type="match status" value="1"/>
</dbReference>
<feature type="domain" description="Glutamate/phenylalanine/leucine/valine/L-tryptophan dehydrogenase C-terminal" evidence="8">
    <location>
        <begin position="184"/>
        <end position="414"/>
    </location>
</feature>
<feature type="binding site" evidence="5">
    <location>
        <position position="191"/>
    </location>
    <ligand>
        <name>NAD(+)</name>
        <dbReference type="ChEBI" id="CHEBI:57540"/>
    </ligand>
</feature>
<dbReference type="RefSeq" id="WP_054493807.1">
    <property type="nucleotide sequence ID" value="NZ_BBZA01000225.1"/>
</dbReference>
<name>A0A0M9UDK6_9CHLR</name>
<dbReference type="Proteomes" id="UP000037784">
    <property type="component" value="Unassembled WGS sequence"/>
</dbReference>
<dbReference type="Gene3D" id="3.40.50.10860">
    <property type="entry name" value="Leucine Dehydrogenase, chain A, domain 1"/>
    <property type="match status" value="1"/>
</dbReference>
<keyword evidence="5" id="KW-0520">NAD</keyword>
<dbReference type="EMBL" id="BBZA01000225">
    <property type="protein sequence ID" value="GAP64057.1"/>
    <property type="molecule type" value="Genomic_DNA"/>
</dbReference>
<dbReference type="EMBL" id="LGKN01000009">
    <property type="protein sequence ID" value="KPL86398.1"/>
    <property type="molecule type" value="Genomic_DNA"/>
</dbReference>
<dbReference type="CDD" id="cd01076">
    <property type="entry name" value="NAD_bind_1_Glu_DH"/>
    <property type="match status" value="1"/>
</dbReference>
<dbReference type="PANTHER" id="PTHR11606">
    <property type="entry name" value="GLUTAMATE DEHYDROGENASE"/>
    <property type="match status" value="1"/>
</dbReference>
<dbReference type="PATRIC" id="fig|872965.6.peg.2416"/>
<feature type="active site" description="Proton donor" evidence="4">
    <location>
        <position position="107"/>
    </location>
</feature>
<protein>
    <recommendedName>
        <fullName evidence="3">Glutamate dehydrogenase</fullName>
    </recommendedName>
</protein>
<dbReference type="OrthoDB" id="9803297at2"/>
<dbReference type="Pfam" id="PF00208">
    <property type="entry name" value="ELFV_dehydrog"/>
    <property type="match status" value="1"/>
</dbReference>
<feature type="binding site" evidence="5">
    <location>
        <position position="95"/>
    </location>
    <ligand>
        <name>substrate</name>
    </ligand>
</feature>
<comment type="caution">
    <text evidence="9">The sequence shown here is derived from an EMBL/GenBank/DDBJ whole genome shotgun (WGS) entry which is preliminary data.</text>
</comment>
<evidence type="ECO:0000313" key="11">
    <source>
        <dbReference type="Proteomes" id="UP000037784"/>
    </source>
</evidence>
<dbReference type="FunCoup" id="A0A0M9UDK6">
    <property type="interactions" value="345"/>
</dbReference>
<dbReference type="InterPro" id="IPR033524">
    <property type="entry name" value="Glu/Leu/Phe/Val_DH_AS"/>
</dbReference>
<feature type="binding site" evidence="5">
    <location>
        <position position="350"/>
    </location>
    <ligand>
        <name>substrate</name>
    </ligand>
</feature>
<feature type="binding site" evidence="5">
    <location>
        <position position="222"/>
    </location>
    <ligand>
        <name>NAD(+)</name>
        <dbReference type="ChEBI" id="CHEBI:57540"/>
    </ligand>
</feature>
<evidence type="ECO:0000256" key="1">
    <source>
        <dbReference type="ARBA" id="ARBA00006382"/>
    </source>
</evidence>
<dbReference type="PROSITE" id="PS00074">
    <property type="entry name" value="GLFV_DEHYDROGENASE"/>
    <property type="match status" value="1"/>
</dbReference>
<evidence type="ECO:0000313" key="10">
    <source>
        <dbReference type="EMBL" id="KPL86398.1"/>
    </source>
</evidence>
<dbReference type="SUPFAM" id="SSF51735">
    <property type="entry name" value="NAD(P)-binding Rossmann-fold domains"/>
    <property type="match status" value="1"/>
</dbReference>
<evidence type="ECO:0000259" key="8">
    <source>
        <dbReference type="SMART" id="SM00839"/>
    </source>
</evidence>
<dbReference type="Gene3D" id="3.40.50.720">
    <property type="entry name" value="NAD(P)-binding Rossmann-like Domain"/>
    <property type="match status" value="1"/>
</dbReference>
<gene>
    <name evidence="9" type="ORF">ARMA_2480</name>
    <name evidence="10" type="ORF">SE16_13875</name>
</gene>
<reference evidence="10 12" key="2">
    <citation type="submission" date="2015-07" db="EMBL/GenBank/DDBJ databases">
        <title>Whole genome sequence of Ardenticatena maritima DSM 23922.</title>
        <authorList>
            <person name="Hemp J."/>
            <person name="Ward L.M."/>
            <person name="Pace L.A."/>
            <person name="Fischer W.W."/>
        </authorList>
    </citation>
    <scope>NUCLEOTIDE SEQUENCE [LARGE SCALE GENOMIC DNA]</scope>
    <source>
        <strain evidence="10 12">110S</strain>
    </source>
</reference>
<organism evidence="9 11">
    <name type="scientific">Ardenticatena maritima</name>
    <dbReference type="NCBI Taxonomy" id="872965"/>
    <lineage>
        <taxon>Bacteria</taxon>
        <taxon>Bacillati</taxon>
        <taxon>Chloroflexota</taxon>
        <taxon>Ardenticatenia</taxon>
        <taxon>Ardenticatenales</taxon>
        <taxon>Ardenticatenaceae</taxon>
        <taxon>Ardenticatena</taxon>
    </lineage>
</organism>
<dbReference type="FunFam" id="3.40.50.10860:FF:000003">
    <property type="entry name" value="Glutamate dehydrogenase"/>
    <property type="match status" value="1"/>
</dbReference>
<keyword evidence="2 3" id="KW-0560">Oxidoreductase</keyword>
<dbReference type="GO" id="GO:0004352">
    <property type="term" value="F:glutamate dehydrogenase (NAD+) activity"/>
    <property type="evidence" value="ECO:0007669"/>
    <property type="project" value="TreeGrafter"/>
</dbReference>
<dbReference type="GO" id="GO:0000166">
    <property type="term" value="F:nucleotide binding"/>
    <property type="evidence" value="ECO:0007669"/>
    <property type="project" value="UniProtKB-KW"/>
</dbReference>
<dbReference type="Proteomes" id="UP000050502">
    <property type="component" value="Unassembled WGS sequence"/>
</dbReference>
<comment type="similarity">
    <text evidence="1 3 7">Belongs to the Glu/Leu/Phe/Val dehydrogenases family.</text>
</comment>
<dbReference type="InterPro" id="IPR046346">
    <property type="entry name" value="Aminoacid_DH-like_N_sf"/>
</dbReference>
<dbReference type="InterPro" id="IPR006095">
    <property type="entry name" value="Glu/Leu/Phe/Val/Trp_DH"/>
</dbReference>
<evidence type="ECO:0000313" key="12">
    <source>
        <dbReference type="Proteomes" id="UP000050502"/>
    </source>
</evidence>
<dbReference type="GO" id="GO:0006538">
    <property type="term" value="P:L-glutamate catabolic process"/>
    <property type="evidence" value="ECO:0007669"/>
    <property type="project" value="TreeGrafter"/>
</dbReference>
<dbReference type="InterPro" id="IPR036291">
    <property type="entry name" value="NAD(P)-bd_dom_sf"/>
</dbReference>
<reference evidence="11" key="3">
    <citation type="submission" date="2015-08" db="EMBL/GenBank/DDBJ databases">
        <title>Draft Genome Sequence of a Heterotrophic Facultative Anaerobic Bacterium Ardenticatena maritima Strain 110S.</title>
        <authorList>
            <person name="Kawaichi S."/>
            <person name="Yoshida T."/>
            <person name="Sako Y."/>
            <person name="Nakamura R."/>
        </authorList>
    </citation>
    <scope>NUCLEOTIDE SEQUENCE [LARGE SCALE GENOMIC DNA]</scope>
    <source>
        <strain evidence="11">110S</strain>
    </source>
</reference>
<dbReference type="InterPro" id="IPR033922">
    <property type="entry name" value="NAD_bind_Glu_DH"/>
</dbReference>
<dbReference type="SUPFAM" id="SSF53223">
    <property type="entry name" value="Aminoacid dehydrogenase-like, N-terminal domain"/>
    <property type="match status" value="1"/>
</dbReference>
<dbReference type="PRINTS" id="PR00082">
    <property type="entry name" value="GLFDHDRGNASE"/>
</dbReference>
<feature type="binding site" evidence="5">
    <location>
        <position position="71"/>
    </location>
    <ligand>
        <name>substrate</name>
    </ligand>
</feature>
<evidence type="ECO:0000256" key="5">
    <source>
        <dbReference type="PIRSR" id="PIRSR000185-2"/>
    </source>
</evidence>
<sequence length="417" mass="45926">MSSKQRNPWHVAQEQFDKALHHLDVPASIAEFLRYPKRELTVNFPVRMDDGSVRIITGYRVHHNTVRGPTKGGIRYHQDVTLDEVRALAMWMTWKCAVVNIPYGGAKGGIVVDPYQLSQRELENLTRRYTTEITMLIGPDSDIPAPDVGTNAQVMAWLMDTYSILHGHSVPAVVTGKPLSIGGSLGRNQATGVGVMYVTREAMRRVGIPIEGARVVVQGFGNVGSNAALAMHEQGAKVIAVSDVHGGIYNPNGLDIPALIRHVLETRNVTTWPDGDVITNEELLTLECEVLIPAALENQITSENAHEIKAKIVAEGANGPTTPRADEILRERGILVVPDILCNAGGVTVSYFEWVQGLQSFFWDEEEVLKRLERIMVRAFDDVWNMAEAKGVDLRIAATVLAINRVAEATVMRGIYP</sequence>
<reference evidence="9" key="1">
    <citation type="journal article" date="2015" name="Genome Announc.">
        <title>Draft Genome Sequence of a Heterotrophic Facultative Anaerobic Thermophilic Bacterium, Ardenticatena maritima Strain 110ST.</title>
        <authorList>
            <person name="Kawaichi S."/>
            <person name="Yoshida T."/>
            <person name="Sako Y."/>
            <person name="Nakamura R."/>
        </authorList>
    </citation>
    <scope>NUCLEOTIDE SEQUENCE [LARGE SCALE GENOMIC DNA]</scope>
    <source>
        <strain evidence="9">110S</strain>
    </source>
</reference>
<dbReference type="PANTHER" id="PTHR11606:SF13">
    <property type="entry name" value="GLUTAMATE DEHYDROGENASE 1, MITOCHONDRIAL"/>
    <property type="match status" value="1"/>
</dbReference>
<evidence type="ECO:0000256" key="4">
    <source>
        <dbReference type="PIRSR" id="PIRSR000185-1"/>
    </source>
</evidence>
<dbReference type="STRING" id="872965.SE16_13875"/>
<dbReference type="AlphaFoldDB" id="A0A0M9UDK6"/>
<dbReference type="Pfam" id="PF02812">
    <property type="entry name" value="ELFV_dehydrog_N"/>
    <property type="match status" value="1"/>
</dbReference>
<evidence type="ECO:0000256" key="3">
    <source>
        <dbReference type="PIRNR" id="PIRNR000185"/>
    </source>
</evidence>
<proteinExistence type="inferred from homology"/>
<evidence type="ECO:0000256" key="2">
    <source>
        <dbReference type="ARBA" id="ARBA00023002"/>
    </source>
</evidence>
<dbReference type="InterPro" id="IPR006097">
    <property type="entry name" value="Glu/Leu/Phe/Val/Trp_DH_dimer"/>
</dbReference>
<evidence type="ECO:0000313" key="9">
    <source>
        <dbReference type="EMBL" id="GAP64057.1"/>
    </source>
</evidence>
<feature type="site" description="Important for catalysis" evidence="6">
    <location>
        <position position="147"/>
    </location>
</feature>
<keyword evidence="11" id="KW-1185">Reference proteome</keyword>
<keyword evidence="5" id="KW-0547">Nucleotide-binding</keyword>
<evidence type="ECO:0000256" key="6">
    <source>
        <dbReference type="PIRSR" id="PIRSR000185-3"/>
    </source>
</evidence>
<dbReference type="InterPro" id="IPR014362">
    <property type="entry name" value="Glu_DH"/>
</dbReference>